<keyword evidence="3" id="KW-1185">Reference proteome</keyword>
<sequence>MIFKRLFTPSHQSAEPETRLAAVDKLSPDKSQDKAILHELAFNDADADVTLAALRKLDKFALWQKTAQLSRSEKVKRIARQEVEKAVLAEQGRALDTQQRIDYLKESADSDLIRRALVKPVEGLDDSTILQLVAKVGQDNFTLQYYQTQASEHVRKALIQAASDAQLDKFSRKESSDSLIRIIDEQKQMREALKRKPEAVRQALTLLFSKLNALSDKADYAEIKRRLLLLNDEYHQLSNEFSWLDDASRALASDKFKTLSARVDAHLEKLRPAWEEAQQSEQYQALLADAHTASNAAENAVMALYGPDRTSVAMASVEQANSCLEALESAIRQLPQHTGQSHERTSLNENHERLSHLIAVFPAQQHLAQQFEAFLQSADELPVVSQQSLNTLEEEYKAYTLKIAQMPDAWSSAWRDIRKRHKQAIKSAKAADDEKIKSVRRLVSIVGSLISEGRYKAALSRYANLKAQFDALSESEQNRLRRRFDDIQSQVERLEGWQTYLAAPRKPELLAQANMLASQPPDSIKQRAKQIKILREQWQSLTQPGDNSEEAKQFDTALELAFAPCRAHYAEQEEARESARQDRLRLIEEVKELGESQDDVAATAKRYEQLKQAWRNAGQVEKSVYEQLRLRWEDASSSVNKRVLQWHQQNREQKQALINAANALLDMSERQEAAAQAQHLQKEWKQIGHAGPKYENKLWRAFKQANDTLFNAVKSQQADQKEKQRAEAQQYLDKVDTLLSQVTETEPAEAKRLLSEIKADASPFRKSVPRLDKKLKHAEAVLRDARDTEQSRNKKAQYRALIKGLDAWKDFTLPASTQMSDEIWQAMNKQHQAVMLKPITVDNDREWFTTQLELLADCPSPESALAQRQDIQLAMMMDKLESGESYSIEDTLLKWISCGPVTDNDAALYSRFCEVVEHRLINSKPDKGIEQ</sequence>
<evidence type="ECO:0000256" key="1">
    <source>
        <dbReference type="SAM" id="Coils"/>
    </source>
</evidence>
<dbReference type="RefSeq" id="WP_191021831.1">
    <property type="nucleotide sequence ID" value="NZ_JABBXD010000001.1"/>
</dbReference>
<dbReference type="Pfam" id="PF03993">
    <property type="entry name" value="DUF349"/>
    <property type="match status" value="2"/>
</dbReference>
<dbReference type="EMBL" id="JABBXD010000001">
    <property type="protein sequence ID" value="MBD3584365.1"/>
    <property type="molecule type" value="Genomic_DNA"/>
</dbReference>
<protein>
    <submittedName>
        <fullName evidence="2">DUF349 domain-containing protein</fullName>
    </submittedName>
</protein>
<comment type="caution">
    <text evidence="2">The sequence shown here is derived from an EMBL/GenBank/DDBJ whole genome shotgun (WGS) entry which is preliminary data.</text>
</comment>
<accession>A0ABR8LDI5</accession>
<name>A0ABR8LDI5_9ALTE</name>
<feature type="coiled-coil region" evidence="1">
    <location>
        <begin position="714"/>
        <end position="741"/>
    </location>
</feature>
<proteinExistence type="predicted"/>
<organism evidence="2 3">
    <name type="scientific">Salinimonas profundi</name>
    <dbReference type="NCBI Taxonomy" id="2729140"/>
    <lineage>
        <taxon>Bacteria</taxon>
        <taxon>Pseudomonadati</taxon>
        <taxon>Pseudomonadota</taxon>
        <taxon>Gammaproteobacteria</taxon>
        <taxon>Alteromonadales</taxon>
        <taxon>Alteromonadaceae</taxon>
        <taxon>Alteromonas/Salinimonas group</taxon>
        <taxon>Salinimonas</taxon>
    </lineage>
</organism>
<keyword evidence="1" id="KW-0175">Coiled coil</keyword>
<reference evidence="2 3" key="1">
    <citation type="submission" date="2020-04" db="EMBL/GenBank/DDBJ databases">
        <title>Salinimonas sp. HHU 13199.</title>
        <authorList>
            <person name="Cui X."/>
            <person name="Zhang D."/>
        </authorList>
    </citation>
    <scope>NUCLEOTIDE SEQUENCE [LARGE SCALE GENOMIC DNA]</scope>
    <source>
        <strain evidence="2 3">HHU 13199</strain>
    </source>
</reference>
<gene>
    <name evidence="2" type="ORF">HHX48_01285</name>
</gene>
<evidence type="ECO:0000313" key="3">
    <source>
        <dbReference type="Proteomes" id="UP000624419"/>
    </source>
</evidence>
<evidence type="ECO:0000313" key="2">
    <source>
        <dbReference type="EMBL" id="MBD3584365.1"/>
    </source>
</evidence>
<dbReference type="InterPro" id="IPR007139">
    <property type="entry name" value="DUF349"/>
</dbReference>
<dbReference type="Proteomes" id="UP000624419">
    <property type="component" value="Unassembled WGS sequence"/>
</dbReference>